<keyword evidence="2" id="KW-1185">Reference proteome</keyword>
<proteinExistence type="predicted"/>
<name>W7YB62_9BACT</name>
<dbReference type="STRING" id="869213.GCA_000517085_03258"/>
<evidence type="ECO:0000313" key="2">
    <source>
        <dbReference type="Proteomes" id="UP000019402"/>
    </source>
</evidence>
<gene>
    <name evidence="1" type="ORF">JCM21142_233</name>
</gene>
<sequence>MNSARILFSTLLLCFIVFISCQDKGTKKNAGSKAQHTEASWEGPTAIADHWKLIGEAVNEPGYDIWGSSPIRDEQGNVHLFCARWSSEEPFKIAWRFNSEIAHYVSKSPEGPFRFVEVVGKGRGNDRWNSAGFHNPSIKKIDDKYVLVYIANDGAKQHGPNQRIGMMVSDDINGPWTDIPNRNMPLLSPPTDSTIWCFNSGLGVNNPSIIKHPNGKYHLYFKALSGPRPKGKVSMGVAIANKLEGPYIIQANPIISNEVRIEDGYAFLWRNHICLLTTDNHGILEKGGGLLWVSEDGITFEAEPLSGFHNCQNFYLNGIVPDGAKARYGKNVKFERPQLLMDGNNELEYLYCPSGVALDGSDGTNSYVLKYQK</sequence>
<evidence type="ECO:0000313" key="1">
    <source>
        <dbReference type="EMBL" id="GAF01621.1"/>
    </source>
</evidence>
<dbReference type="Proteomes" id="UP000019402">
    <property type="component" value="Unassembled WGS sequence"/>
</dbReference>
<dbReference type="eggNOG" id="COG1621">
    <property type="taxonomic scope" value="Bacteria"/>
</dbReference>
<dbReference type="Gene3D" id="2.115.10.20">
    <property type="entry name" value="Glycosyl hydrolase domain, family 43"/>
    <property type="match status" value="1"/>
</dbReference>
<dbReference type="InterPro" id="IPR023296">
    <property type="entry name" value="Glyco_hydro_beta-prop_sf"/>
</dbReference>
<reference evidence="1 2" key="1">
    <citation type="journal article" date="2014" name="Genome Announc.">
        <title>Draft Genome Sequence of Cytophaga fermentans JCM 21142T, a Facultative Anaerobe Isolated from Marine Mud.</title>
        <authorList>
            <person name="Starns D."/>
            <person name="Oshima K."/>
            <person name="Suda W."/>
            <person name="Iino T."/>
            <person name="Yuki M."/>
            <person name="Inoue J."/>
            <person name="Kitamura K."/>
            <person name="Iida T."/>
            <person name="Darby A."/>
            <person name="Hattori M."/>
            <person name="Ohkuma M."/>
        </authorList>
    </citation>
    <scope>NUCLEOTIDE SEQUENCE [LARGE SCALE GENOMIC DNA]</scope>
    <source>
        <strain evidence="1 2">JCM 21142</strain>
    </source>
</reference>
<comment type="caution">
    <text evidence="1">The sequence shown here is derived from an EMBL/GenBank/DDBJ whole genome shotgun (WGS) entry which is preliminary data.</text>
</comment>
<dbReference type="SUPFAM" id="SSF75005">
    <property type="entry name" value="Arabinanase/levansucrase/invertase"/>
    <property type="match status" value="1"/>
</dbReference>
<organism evidence="1 2">
    <name type="scientific">Saccharicrinis fermentans DSM 9555 = JCM 21142</name>
    <dbReference type="NCBI Taxonomy" id="869213"/>
    <lineage>
        <taxon>Bacteria</taxon>
        <taxon>Pseudomonadati</taxon>
        <taxon>Bacteroidota</taxon>
        <taxon>Bacteroidia</taxon>
        <taxon>Marinilabiliales</taxon>
        <taxon>Marinilabiliaceae</taxon>
        <taxon>Saccharicrinis</taxon>
    </lineage>
</organism>
<dbReference type="RefSeq" id="WP_027472700.1">
    <property type="nucleotide sequence ID" value="NZ_BAMD01000002.1"/>
</dbReference>
<dbReference type="EMBL" id="BAMD01000002">
    <property type="protein sequence ID" value="GAF01621.1"/>
    <property type="molecule type" value="Genomic_DNA"/>
</dbReference>
<dbReference type="CDD" id="cd08994">
    <property type="entry name" value="GH43_62_32_68_117_130-like"/>
    <property type="match status" value="1"/>
</dbReference>
<accession>W7YB62</accession>
<dbReference type="OrthoDB" id="9794572at2"/>
<dbReference type="AlphaFoldDB" id="W7YB62"/>
<dbReference type="PROSITE" id="PS51257">
    <property type="entry name" value="PROKAR_LIPOPROTEIN"/>
    <property type="match status" value="1"/>
</dbReference>
<protein>
    <submittedName>
        <fullName evidence="1">Beta-xylosidase</fullName>
    </submittedName>
</protein>